<name>A0A0E9UGJ9_ANGAN</name>
<proteinExistence type="predicted"/>
<reference evidence="1" key="2">
    <citation type="journal article" date="2015" name="Fish Shellfish Immunol.">
        <title>Early steps in the European eel (Anguilla anguilla)-Vibrio vulnificus interaction in the gills: Role of the RtxA13 toxin.</title>
        <authorList>
            <person name="Callol A."/>
            <person name="Pajuelo D."/>
            <person name="Ebbesson L."/>
            <person name="Teles M."/>
            <person name="MacKenzie S."/>
            <person name="Amaro C."/>
        </authorList>
    </citation>
    <scope>NUCLEOTIDE SEQUENCE</scope>
</reference>
<evidence type="ECO:0000313" key="1">
    <source>
        <dbReference type="EMBL" id="JAH64892.1"/>
    </source>
</evidence>
<accession>A0A0E9UGJ9</accession>
<dbReference type="AlphaFoldDB" id="A0A0E9UGJ9"/>
<reference evidence="1" key="1">
    <citation type="submission" date="2014-11" db="EMBL/GenBank/DDBJ databases">
        <authorList>
            <person name="Amaro Gonzalez C."/>
        </authorList>
    </citation>
    <scope>NUCLEOTIDE SEQUENCE</scope>
</reference>
<organism evidence="1">
    <name type="scientific">Anguilla anguilla</name>
    <name type="common">European freshwater eel</name>
    <name type="synonym">Muraena anguilla</name>
    <dbReference type="NCBI Taxonomy" id="7936"/>
    <lineage>
        <taxon>Eukaryota</taxon>
        <taxon>Metazoa</taxon>
        <taxon>Chordata</taxon>
        <taxon>Craniata</taxon>
        <taxon>Vertebrata</taxon>
        <taxon>Euteleostomi</taxon>
        <taxon>Actinopterygii</taxon>
        <taxon>Neopterygii</taxon>
        <taxon>Teleostei</taxon>
        <taxon>Anguilliformes</taxon>
        <taxon>Anguillidae</taxon>
        <taxon>Anguilla</taxon>
    </lineage>
</organism>
<protein>
    <submittedName>
        <fullName evidence="1">Uncharacterized protein</fullName>
    </submittedName>
</protein>
<sequence>MLTGSFRVLSLLEFSKQLESWNWHSKTSLFTEIPRLILIYLRSHTQKKRKELANYHLQNQGD</sequence>
<dbReference type="EMBL" id="GBXM01043685">
    <property type="protein sequence ID" value="JAH64892.1"/>
    <property type="molecule type" value="Transcribed_RNA"/>
</dbReference>